<name>A0A1N7MS90_9BACL</name>
<dbReference type="AlphaFoldDB" id="A0A1N7MS90"/>
<dbReference type="RefSeq" id="WP_159437309.1">
    <property type="nucleotide sequence ID" value="NZ_FTOO01000006.1"/>
</dbReference>
<keyword evidence="2" id="KW-1185">Reference proteome</keyword>
<dbReference type="STRING" id="252246.SAMN05421799_10673"/>
<dbReference type="EMBL" id="FTOO01000006">
    <property type="protein sequence ID" value="SIS89004.1"/>
    <property type="molecule type" value="Genomic_DNA"/>
</dbReference>
<reference evidence="2" key="1">
    <citation type="submission" date="2017-01" db="EMBL/GenBank/DDBJ databases">
        <authorList>
            <person name="Varghese N."/>
            <person name="Submissions S."/>
        </authorList>
    </citation>
    <scope>NUCLEOTIDE SEQUENCE [LARGE SCALE GENOMIC DNA]</scope>
    <source>
        <strain evidence="2">DSM 16176</strain>
    </source>
</reference>
<evidence type="ECO:0000313" key="1">
    <source>
        <dbReference type="EMBL" id="SIS89004.1"/>
    </source>
</evidence>
<evidence type="ECO:0000313" key="2">
    <source>
        <dbReference type="Proteomes" id="UP000186156"/>
    </source>
</evidence>
<sequence>MHRLETSTFTHLTPRARTILDFIREALDDLAEELAEDDRDVYIEIKISTRSCGAR</sequence>
<dbReference type="Proteomes" id="UP000186156">
    <property type="component" value="Unassembled WGS sequence"/>
</dbReference>
<accession>A0A1N7MS90</accession>
<organism evidence="1 2">
    <name type="scientific">Alicyclobacillus vulcanalis</name>
    <dbReference type="NCBI Taxonomy" id="252246"/>
    <lineage>
        <taxon>Bacteria</taxon>
        <taxon>Bacillati</taxon>
        <taxon>Bacillota</taxon>
        <taxon>Bacilli</taxon>
        <taxon>Bacillales</taxon>
        <taxon>Alicyclobacillaceae</taxon>
        <taxon>Alicyclobacillus</taxon>
    </lineage>
</organism>
<protein>
    <submittedName>
        <fullName evidence="1">Uncharacterized protein</fullName>
    </submittedName>
</protein>
<proteinExistence type="predicted"/>
<gene>
    <name evidence="1" type="ORF">SAMN05421799_10673</name>
</gene>